<dbReference type="InterPro" id="IPR020070">
    <property type="entry name" value="Ribosomal_bL9_N"/>
</dbReference>
<dbReference type="InterPro" id="IPR020069">
    <property type="entry name" value="Ribosomal_bL9_C"/>
</dbReference>
<dbReference type="InterPro" id="IPR036935">
    <property type="entry name" value="Ribosomal_bL9_N_sf"/>
</dbReference>
<keyword evidence="2 7" id="KW-0699">rRNA-binding</keyword>
<reference evidence="9 10" key="1">
    <citation type="submission" date="2019-07" db="EMBL/GenBank/DDBJ databases">
        <authorList>
            <person name="Duangmal K."/>
            <person name="Teo W.F.A."/>
        </authorList>
    </citation>
    <scope>NUCLEOTIDE SEQUENCE [LARGE SCALE GENOMIC DNA]</scope>
    <source>
        <strain evidence="9 10">TBRC 6029</strain>
    </source>
</reference>
<dbReference type="Pfam" id="PF03948">
    <property type="entry name" value="Ribosomal_L9_C"/>
    <property type="match status" value="1"/>
</dbReference>
<dbReference type="HAMAP" id="MF_00503">
    <property type="entry name" value="Ribosomal_bL9"/>
    <property type="match status" value="1"/>
</dbReference>
<evidence type="ECO:0000313" key="10">
    <source>
        <dbReference type="Proteomes" id="UP000320011"/>
    </source>
</evidence>
<evidence type="ECO:0000256" key="6">
    <source>
        <dbReference type="ARBA" id="ARBA00035292"/>
    </source>
</evidence>
<dbReference type="Gene3D" id="3.40.5.10">
    <property type="entry name" value="Ribosomal protein L9, N-terminal domain"/>
    <property type="match status" value="1"/>
</dbReference>
<evidence type="ECO:0000256" key="5">
    <source>
        <dbReference type="ARBA" id="ARBA00023274"/>
    </source>
</evidence>
<evidence type="ECO:0000259" key="8">
    <source>
        <dbReference type="PROSITE" id="PS00651"/>
    </source>
</evidence>
<dbReference type="InterPro" id="IPR020594">
    <property type="entry name" value="Ribosomal_bL9_bac/chp"/>
</dbReference>
<comment type="caution">
    <text evidence="9">The sequence shown here is derived from an EMBL/GenBank/DDBJ whole genome shotgun (WGS) entry which is preliminary data.</text>
</comment>
<dbReference type="GO" id="GO:1990904">
    <property type="term" value="C:ribonucleoprotein complex"/>
    <property type="evidence" value="ECO:0007669"/>
    <property type="project" value="UniProtKB-KW"/>
</dbReference>
<dbReference type="Gene3D" id="3.10.430.100">
    <property type="entry name" value="Ribosomal protein L9, C-terminal domain"/>
    <property type="match status" value="1"/>
</dbReference>
<dbReference type="AlphaFoldDB" id="A0A558AW98"/>
<evidence type="ECO:0000256" key="4">
    <source>
        <dbReference type="ARBA" id="ARBA00022980"/>
    </source>
</evidence>
<evidence type="ECO:0000256" key="3">
    <source>
        <dbReference type="ARBA" id="ARBA00022884"/>
    </source>
</evidence>
<dbReference type="InterPro" id="IPR000244">
    <property type="entry name" value="Ribosomal_bL9"/>
</dbReference>
<dbReference type="GO" id="GO:0019843">
    <property type="term" value="F:rRNA binding"/>
    <property type="evidence" value="ECO:0007669"/>
    <property type="project" value="UniProtKB-UniRule"/>
</dbReference>
<sequence>MAKIILTTDVANLGGPGDIVEVKDGYARNYLLPRGYAIVATKGAEKNVQTIRRAQESRRIRDLDHAKEIKAALEGLGTVQLTAKAAEGSKKLFGSVTTGDIVTAIKAAGGPLLDKRIIEVEGHIKTLGKHQVSARLHPKVEVGVRIDVVKAAE</sequence>
<feature type="domain" description="Ribosomal protein L9" evidence="8">
    <location>
        <begin position="14"/>
        <end position="41"/>
    </location>
</feature>
<dbReference type="PROSITE" id="PS00651">
    <property type="entry name" value="RIBOSOMAL_L9"/>
    <property type="match status" value="1"/>
</dbReference>
<keyword evidence="5 7" id="KW-0687">Ribonucleoprotein</keyword>
<evidence type="ECO:0000256" key="2">
    <source>
        <dbReference type="ARBA" id="ARBA00022730"/>
    </source>
</evidence>
<comment type="similarity">
    <text evidence="1 7">Belongs to the bacterial ribosomal protein bL9 family.</text>
</comment>
<dbReference type="EMBL" id="VJWX01000447">
    <property type="protein sequence ID" value="TVT28534.1"/>
    <property type="molecule type" value="Genomic_DNA"/>
</dbReference>
<dbReference type="GO" id="GO:0006412">
    <property type="term" value="P:translation"/>
    <property type="evidence" value="ECO:0007669"/>
    <property type="project" value="UniProtKB-UniRule"/>
</dbReference>
<dbReference type="NCBIfam" id="TIGR00158">
    <property type="entry name" value="L9"/>
    <property type="match status" value="1"/>
</dbReference>
<dbReference type="GO" id="GO:0003735">
    <property type="term" value="F:structural constituent of ribosome"/>
    <property type="evidence" value="ECO:0007669"/>
    <property type="project" value="InterPro"/>
</dbReference>
<protein>
    <recommendedName>
        <fullName evidence="6 7">Large ribosomal subunit protein bL9</fullName>
    </recommendedName>
</protein>
<evidence type="ECO:0000256" key="7">
    <source>
        <dbReference type="HAMAP-Rule" id="MF_00503"/>
    </source>
</evidence>
<dbReference type="Pfam" id="PF01281">
    <property type="entry name" value="Ribosomal_L9_N"/>
    <property type="match status" value="1"/>
</dbReference>
<keyword evidence="10" id="KW-1185">Reference proteome</keyword>
<dbReference type="Proteomes" id="UP000320011">
    <property type="component" value="Unassembled WGS sequence"/>
</dbReference>
<comment type="function">
    <text evidence="7">Binds to the 23S rRNA.</text>
</comment>
<dbReference type="SUPFAM" id="SSF55653">
    <property type="entry name" value="Ribosomal protein L9 C-domain"/>
    <property type="match status" value="1"/>
</dbReference>
<organism evidence="9 10">
    <name type="scientific">Amycolatopsis rhizosphaerae</name>
    <dbReference type="NCBI Taxonomy" id="2053003"/>
    <lineage>
        <taxon>Bacteria</taxon>
        <taxon>Bacillati</taxon>
        <taxon>Actinomycetota</taxon>
        <taxon>Actinomycetes</taxon>
        <taxon>Pseudonocardiales</taxon>
        <taxon>Pseudonocardiaceae</taxon>
        <taxon>Amycolatopsis</taxon>
    </lineage>
</organism>
<dbReference type="OrthoDB" id="9788336at2"/>
<name>A0A558AW98_9PSEU</name>
<dbReference type="FunFam" id="3.40.5.10:FF:000003">
    <property type="entry name" value="50S ribosomal protein L9"/>
    <property type="match status" value="1"/>
</dbReference>
<dbReference type="InterPro" id="IPR036791">
    <property type="entry name" value="Ribosomal_bL9_C_sf"/>
</dbReference>
<accession>A0A558AW98</accession>
<gene>
    <name evidence="7" type="primary">rplI</name>
    <name evidence="9" type="ORF">FNH05_30175</name>
</gene>
<evidence type="ECO:0000256" key="1">
    <source>
        <dbReference type="ARBA" id="ARBA00010605"/>
    </source>
</evidence>
<keyword evidence="3 7" id="KW-0694">RNA-binding</keyword>
<reference evidence="9 10" key="2">
    <citation type="submission" date="2019-08" db="EMBL/GenBank/DDBJ databases">
        <title>Amycolatopsis acidicola sp. nov., isolated from peat swamp forest soil.</title>
        <authorList>
            <person name="Srisuk N."/>
        </authorList>
    </citation>
    <scope>NUCLEOTIDE SEQUENCE [LARGE SCALE GENOMIC DNA]</scope>
    <source>
        <strain evidence="9 10">TBRC 6029</strain>
    </source>
</reference>
<keyword evidence="4 7" id="KW-0689">Ribosomal protein</keyword>
<evidence type="ECO:0000313" key="9">
    <source>
        <dbReference type="EMBL" id="TVT28534.1"/>
    </source>
</evidence>
<dbReference type="SUPFAM" id="SSF55658">
    <property type="entry name" value="L9 N-domain-like"/>
    <property type="match status" value="1"/>
</dbReference>
<proteinExistence type="inferred from homology"/>
<dbReference type="PANTHER" id="PTHR21368">
    <property type="entry name" value="50S RIBOSOMAL PROTEIN L9"/>
    <property type="match status" value="1"/>
</dbReference>
<dbReference type="GO" id="GO:0005840">
    <property type="term" value="C:ribosome"/>
    <property type="evidence" value="ECO:0007669"/>
    <property type="project" value="UniProtKB-KW"/>
</dbReference>
<dbReference type="InterPro" id="IPR009027">
    <property type="entry name" value="Ribosomal_bL9/RNase_H1_N"/>
</dbReference>
<dbReference type="RefSeq" id="WP_144592248.1">
    <property type="nucleotide sequence ID" value="NZ_VJWX01000447.1"/>
</dbReference>